<dbReference type="Pfam" id="PF10033">
    <property type="entry name" value="ATG13"/>
    <property type="match status" value="1"/>
</dbReference>
<dbReference type="OMA" id="WNVCKGT"/>
<evidence type="ECO:0000259" key="5">
    <source>
        <dbReference type="Pfam" id="PF10033"/>
    </source>
</evidence>
<dbReference type="GO" id="GO:0034497">
    <property type="term" value="P:protein localization to phagophore assembly site"/>
    <property type="evidence" value="ECO:0007669"/>
    <property type="project" value="TreeGrafter"/>
</dbReference>
<gene>
    <name evidence="6" type="ORF">SPPG_02001</name>
</gene>
<evidence type="ECO:0000256" key="2">
    <source>
        <dbReference type="ARBA" id="ARBA00023006"/>
    </source>
</evidence>
<feature type="compositionally biased region" description="Basic and acidic residues" evidence="4">
    <location>
        <begin position="828"/>
        <end position="844"/>
    </location>
</feature>
<dbReference type="InterPro" id="IPR040182">
    <property type="entry name" value="ATG13"/>
</dbReference>
<dbReference type="InParanoid" id="A0A0L0HPM7"/>
<feature type="region of interest" description="Disordered" evidence="4">
    <location>
        <begin position="319"/>
        <end position="463"/>
    </location>
</feature>
<evidence type="ECO:0000256" key="1">
    <source>
        <dbReference type="ARBA" id="ARBA00005246"/>
    </source>
</evidence>
<dbReference type="VEuPathDB" id="FungiDB:SPPG_02001"/>
<feature type="compositionally biased region" description="Polar residues" evidence="4">
    <location>
        <begin position="356"/>
        <end position="365"/>
    </location>
</feature>
<dbReference type="PANTHER" id="PTHR13430">
    <property type="match status" value="1"/>
</dbReference>
<feature type="compositionally biased region" description="Polar residues" evidence="4">
    <location>
        <begin position="439"/>
        <end position="449"/>
    </location>
</feature>
<sequence length="933" mass="102203">MRHGSPPVRGSSPMVAASTASLSSSAGAQANFSSSSRMGSTGRAEQIIQNVYSKVAQVIVQARATEHARRSLSSGRKLNKWFNLETLDIESLKEELKYWRAHAITSPQPPPLIIDIFLDLSALTASQVLMLRDELTQRRQRIGHEHLQAVDPSTGISGRHKSVLLESWQLTLSHPIASQAPELPVVYKKSVALFRSLYSYVRLLPAYRLYRKLRRQKDGNLGIGYRLSTSRVMPVDEAGLDQLHSSGDMRRGLSEYNFGSIDTPFGVFSLHVNYRLECDFSVEDPEAVLGTRLGDMDEHYFSPRSLDRARDIGSGPLLLQQARRSSSSSSRRGVIHQNDDMTRTSSAGSLPRRTSRYGSQTSVHSQDGFHTGRDYGRGGVPPVNIPPGSLPTRVGHRHSYSTASTSSSPGVFQFQRTGTPSPSSHHSSSQQHLMDRRQSWQVSPASNPSVAAFTPPSAAFSMGGRQDFENARFNEPPPFSANTDVAEPQVVPEILTADVIPFTSHSPPFDMQLSNKTHAKSVLAHRASFSVSRSASPVSTDLARRPSVTFPTASVPFKADISHSPPSFFTPNSSSLGRPLPAGYKLSPPPLANLSSGSGSSAMELGEFFRTLELGRRSLRISDTPSGEGTAYGVDNCGPGGHEGSIMNAADSSLARLSRTKLVLARYRELNELNAAFSNSLSEFIASEELDGPSEMGESHPQAVVETISPSNADPTDLVLSPRPLDAIEDSRRLEQHDDAEYPVLDTESFAFDEAIDRPRVGRANYPNSLPNHLQPVSHQHHLDPTSSTPIAMPRDHLSGGSPFMRREHNDSHGAAHLRRRSVATLLPDHDLDKHPGRPPDRMSPDPPIASPTPRTRDWIHSTESSHHVSRPSMHLSPGWSGGQRDPAFPYGMIQQELTSTRLSNPSHESSEEDEELLFNMSGLDLCDSRECM</sequence>
<feature type="compositionally biased region" description="Low complexity" evidence="4">
    <location>
        <begin position="420"/>
        <end position="432"/>
    </location>
</feature>
<dbReference type="GO" id="GO:0000423">
    <property type="term" value="P:mitophagy"/>
    <property type="evidence" value="ECO:0007669"/>
    <property type="project" value="TreeGrafter"/>
</dbReference>
<dbReference type="GO" id="GO:1990316">
    <property type="term" value="C:Atg1/ULK1 kinase complex"/>
    <property type="evidence" value="ECO:0007669"/>
    <property type="project" value="InterPro"/>
</dbReference>
<dbReference type="RefSeq" id="XP_016610959.1">
    <property type="nucleotide sequence ID" value="XM_016750305.1"/>
</dbReference>
<evidence type="ECO:0000256" key="3">
    <source>
        <dbReference type="RuleBase" id="RU361214"/>
    </source>
</evidence>
<dbReference type="STRING" id="645134.A0A0L0HPM7"/>
<dbReference type="InterPro" id="IPR018731">
    <property type="entry name" value="Atg13_N"/>
</dbReference>
<dbReference type="Gene3D" id="3.30.900.10">
    <property type="entry name" value="HORMA domain"/>
    <property type="match status" value="1"/>
</dbReference>
<feature type="compositionally biased region" description="Basic and acidic residues" evidence="4">
    <location>
        <begin position="805"/>
        <end position="814"/>
    </location>
</feature>
<keyword evidence="7" id="KW-1185">Reference proteome</keyword>
<feature type="region of interest" description="Disordered" evidence="4">
    <location>
        <begin position="1"/>
        <end position="20"/>
    </location>
</feature>
<keyword evidence="2 3" id="KW-0072">Autophagy</keyword>
<dbReference type="OrthoDB" id="70161at2759"/>
<dbReference type="eggNOG" id="KOG4573">
    <property type="taxonomic scope" value="Eukaryota"/>
</dbReference>
<organism evidence="6 7">
    <name type="scientific">Spizellomyces punctatus (strain DAOM BR117)</name>
    <dbReference type="NCBI Taxonomy" id="645134"/>
    <lineage>
        <taxon>Eukaryota</taxon>
        <taxon>Fungi</taxon>
        <taxon>Fungi incertae sedis</taxon>
        <taxon>Chytridiomycota</taxon>
        <taxon>Chytridiomycota incertae sedis</taxon>
        <taxon>Chytridiomycetes</taxon>
        <taxon>Spizellomycetales</taxon>
        <taxon>Spizellomycetaceae</taxon>
        <taxon>Spizellomyces</taxon>
    </lineage>
</organism>
<accession>A0A0L0HPM7</accession>
<comment type="similarity">
    <text evidence="1 3">Belongs to the ATG13 family. Fungi subfamily.</text>
</comment>
<feature type="compositionally biased region" description="Low complexity" evidence="4">
    <location>
        <begin position="323"/>
        <end position="332"/>
    </location>
</feature>
<dbReference type="GO" id="GO:0000407">
    <property type="term" value="C:phagophore assembly site"/>
    <property type="evidence" value="ECO:0007669"/>
    <property type="project" value="TreeGrafter"/>
</dbReference>
<dbReference type="GeneID" id="27685625"/>
<dbReference type="PANTHER" id="PTHR13430:SF4">
    <property type="entry name" value="AUTOPHAGY-RELATED PROTEIN 13"/>
    <property type="match status" value="1"/>
</dbReference>
<name>A0A0L0HPM7_SPIPD</name>
<dbReference type="InterPro" id="IPR036570">
    <property type="entry name" value="HORMA_dom_sf"/>
</dbReference>
<proteinExistence type="inferred from homology"/>
<dbReference type="GO" id="GO:0005829">
    <property type="term" value="C:cytosol"/>
    <property type="evidence" value="ECO:0007669"/>
    <property type="project" value="TreeGrafter"/>
</dbReference>
<dbReference type="Proteomes" id="UP000053201">
    <property type="component" value="Unassembled WGS sequence"/>
</dbReference>
<feature type="compositionally biased region" description="Basic and acidic residues" evidence="4">
    <location>
        <begin position="855"/>
        <end position="867"/>
    </location>
</feature>
<feature type="region of interest" description="Disordered" evidence="4">
    <location>
        <begin position="762"/>
        <end position="885"/>
    </location>
</feature>
<feature type="compositionally biased region" description="Polar residues" evidence="4">
    <location>
        <begin position="766"/>
        <end position="778"/>
    </location>
</feature>
<evidence type="ECO:0000256" key="4">
    <source>
        <dbReference type="SAM" id="MobiDB-lite"/>
    </source>
</evidence>
<reference evidence="6 7" key="1">
    <citation type="submission" date="2009-08" db="EMBL/GenBank/DDBJ databases">
        <title>The Genome Sequence of Spizellomyces punctatus strain DAOM BR117.</title>
        <authorList>
            <consortium name="The Broad Institute Genome Sequencing Platform"/>
            <person name="Russ C."/>
            <person name="Cuomo C."/>
            <person name="Shea T."/>
            <person name="Young S.K."/>
            <person name="Zeng Q."/>
            <person name="Koehrsen M."/>
            <person name="Haas B."/>
            <person name="Borodovsky M."/>
            <person name="Guigo R."/>
            <person name="Alvarado L."/>
            <person name="Berlin A."/>
            <person name="Bochicchio J."/>
            <person name="Borenstein D."/>
            <person name="Chapman S."/>
            <person name="Chen Z."/>
            <person name="Engels R."/>
            <person name="Freedman E."/>
            <person name="Gellesch M."/>
            <person name="Goldberg J."/>
            <person name="Griggs A."/>
            <person name="Gujja S."/>
            <person name="Heiman D."/>
            <person name="Hepburn T."/>
            <person name="Howarth C."/>
            <person name="Jen D."/>
            <person name="Larson L."/>
            <person name="Lewis B."/>
            <person name="Mehta T."/>
            <person name="Park D."/>
            <person name="Pearson M."/>
            <person name="Roberts A."/>
            <person name="Saif S."/>
            <person name="Shenoy N."/>
            <person name="Sisk P."/>
            <person name="Stolte C."/>
            <person name="Sykes S."/>
            <person name="Thomson T."/>
            <person name="Walk T."/>
            <person name="White J."/>
            <person name="Yandava C."/>
            <person name="Burger G."/>
            <person name="Gray M.W."/>
            <person name="Holland P.W.H."/>
            <person name="King N."/>
            <person name="Lang F.B.F."/>
            <person name="Roger A.J."/>
            <person name="Ruiz-Trillo I."/>
            <person name="Lander E."/>
            <person name="Nusbaum C."/>
        </authorList>
    </citation>
    <scope>NUCLEOTIDE SEQUENCE [LARGE SCALE GENOMIC DNA]</scope>
    <source>
        <strain evidence="6 7">DAOM BR117</strain>
    </source>
</reference>
<dbReference type="GO" id="GO:0034727">
    <property type="term" value="P:piecemeal microautophagy of the nucleus"/>
    <property type="evidence" value="ECO:0007669"/>
    <property type="project" value="TreeGrafter"/>
</dbReference>
<evidence type="ECO:0000313" key="6">
    <source>
        <dbReference type="EMBL" id="KND02920.1"/>
    </source>
</evidence>
<feature type="domain" description="Autophagy-related protein 13 N-terminal" evidence="5">
    <location>
        <begin position="48"/>
        <end position="280"/>
    </location>
</feature>
<protein>
    <recommendedName>
        <fullName evidence="3">Autophagy-related protein 13</fullName>
    </recommendedName>
</protein>
<dbReference type="AlphaFoldDB" id="A0A0L0HPM7"/>
<dbReference type="EMBL" id="KQ257452">
    <property type="protein sequence ID" value="KND02920.1"/>
    <property type="molecule type" value="Genomic_DNA"/>
</dbReference>
<evidence type="ECO:0000313" key="7">
    <source>
        <dbReference type="Proteomes" id="UP000053201"/>
    </source>
</evidence>